<evidence type="ECO:0000313" key="3">
    <source>
        <dbReference type="Proteomes" id="UP001230504"/>
    </source>
</evidence>
<protein>
    <submittedName>
        <fullName evidence="2">Uncharacterized protein</fullName>
    </submittedName>
</protein>
<dbReference type="AlphaFoldDB" id="A0AAD8Q4K5"/>
<evidence type="ECO:0000256" key="1">
    <source>
        <dbReference type="SAM" id="MobiDB-lite"/>
    </source>
</evidence>
<feature type="compositionally biased region" description="Low complexity" evidence="1">
    <location>
        <begin position="277"/>
        <end position="293"/>
    </location>
</feature>
<proteinExistence type="predicted"/>
<feature type="compositionally biased region" description="Basic and acidic residues" evidence="1">
    <location>
        <begin position="94"/>
        <end position="116"/>
    </location>
</feature>
<keyword evidence="3" id="KW-1185">Reference proteome</keyword>
<dbReference type="Proteomes" id="UP001230504">
    <property type="component" value="Unassembled WGS sequence"/>
</dbReference>
<feature type="compositionally biased region" description="Basic and acidic residues" evidence="1">
    <location>
        <begin position="1"/>
        <end position="10"/>
    </location>
</feature>
<evidence type="ECO:0000313" key="2">
    <source>
        <dbReference type="EMBL" id="KAK1595106.1"/>
    </source>
</evidence>
<name>A0AAD8Q4K5_9PEZI</name>
<dbReference type="EMBL" id="JAHLJV010000017">
    <property type="protein sequence ID" value="KAK1595106.1"/>
    <property type="molecule type" value="Genomic_DNA"/>
</dbReference>
<accession>A0AAD8Q4K5</accession>
<organism evidence="2 3">
    <name type="scientific">Colletotrichum navitas</name>
    <dbReference type="NCBI Taxonomy" id="681940"/>
    <lineage>
        <taxon>Eukaryota</taxon>
        <taxon>Fungi</taxon>
        <taxon>Dikarya</taxon>
        <taxon>Ascomycota</taxon>
        <taxon>Pezizomycotina</taxon>
        <taxon>Sordariomycetes</taxon>
        <taxon>Hypocreomycetidae</taxon>
        <taxon>Glomerellales</taxon>
        <taxon>Glomerellaceae</taxon>
        <taxon>Colletotrichum</taxon>
        <taxon>Colletotrichum graminicola species complex</taxon>
    </lineage>
</organism>
<feature type="compositionally biased region" description="Polar residues" evidence="1">
    <location>
        <begin position="118"/>
        <end position="131"/>
    </location>
</feature>
<dbReference type="GeneID" id="85438518"/>
<feature type="compositionally biased region" description="Basic and acidic residues" evidence="1">
    <location>
        <begin position="168"/>
        <end position="202"/>
    </location>
</feature>
<dbReference type="RefSeq" id="XP_060416195.1">
    <property type="nucleotide sequence ID" value="XM_060554278.1"/>
</dbReference>
<gene>
    <name evidence="2" type="ORF">LY79DRAFT_511531</name>
</gene>
<feature type="compositionally biased region" description="Basic residues" evidence="1">
    <location>
        <begin position="148"/>
        <end position="167"/>
    </location>
</feature>
<feature type="compositionally biased region" description="Low complexity" evidence="1">
    <location>
        <begin position="28"/>
        <end position="38"/>
    </location>
</feature>
<sequence length="320" mass="36053">MSSANRKEQRVTFQAIPATKGHRHKASDSGVESDFSSSPTAQEYFDLERNHSKLKEEYLTTRDKLKETETLLQQANARLTAMQNTVEVLENDNKALLSEKRNLRAEVDALREDRKSRTSPPRESTKMSGALQTHPPSPKESKEPKESKHSRRSESKHRRSESKHRRSESKPRKTTEEKELEKRVKQDKERLRGRFDHKDDKSSSSSGSSSGRSKQSGSYIEPLGPAASRPVPPAEQPGRSRHSRPESTSYHDSIRPAVFTTTTTPDLSAYGAAMPRSPAYPDYGGDYYPDSASQYVQADGSYHPYPLSPVLDAPRGRSRR</sequence>
<feature type="region of interest" description="Disordered" evidence="1">
    <location>
        <begin position="1"/>
        <end position="50"/>
    </location>
</feature>
<feature type="region of interest" description="Disordered" evidence="1">
    <location>
        <begin position="94"/>
        <end position="320"/>
    </location>
</feature>
<comment type="caution">
    <text evidence="2">The sequence shown here is derived from an EMBL/GenBank/DDBJ whole genome shotgun (WGS) entry which is preliminary data.</text>
</comment>
<feature type="compositionally biased region" description="Basic and acidic residues" evidence="1">
    <location>
        <begin position="137"/>
        <end position="147"/>
    </location>
</feature>
<feature type="compositionally biased region" description="Low complexity" evidence="1">
    <location>
        <begin position="203"/>
        <end position="218"/>
    </location>
</feature>
<reference evidence="2" key="1">
    <citation type="submission" date="2021-06" db="EMBL/GenBank/DDBJ databases">
        <title>Comparative genomics, transcriptomics and evolutionary studies reveal genomic signatures of adaptation to plant cell wall in hemibiotrophic fungi.</title>
        <authorList>
            <consortium name="DOE Joint Genome Institute"/>
            <person name="Baroncelli R."/>
            <person name="Diaz J.F."/>
            <person name="Benocci T."/>
            <person name="Peng M."/>
            <person name="Battaglia E."/>
            <person name="Haridas S."/>
            <person name="Andreopoulos W."/>
            <person name="Labutti K."/>
            <person name="Pangilinan J."/>
            <person name="Floch G.L."/>
            <person name="Makela M.R."/>
            <person name="Henrissat B."/>
            <person name="Grigoriev I.V."/>
            <person name="Crouch J.A."/>
            <person name="De Vries R.P."/>
            <person name="Sukno S.A."/>
            <person name="Thon M.R."/>
        </authorList>
    </citation>
    <scope>NUCLEOTIDE SEQUENCE</scope>
    <source>
        <strain evidence="2">CBS 125086</strain>
    </source>
</reference>